<protein>
    <recommendedName>
        <fullName evidence="3">HEPN AbiU2-like domain-containing protein</fullName>
    </recommendedName>
</protein>
<dbReference type="RefSeq" id="WP_238182825.1">
    <property type="nucleotide sequence ID" value="NZ_BPRB01000123.1"/>
</dbReference>
<comment type="caution">
    <text evidence="1">The sequence shown here is derived from an EMBL/GenBank/DDBJ whole genome shotgun (WGS) entry which is preliminary data.</text>
</comment>
<sequence>MTDQDEFSFKINQEFGNVEIVGDFNAYIRSRATGLTTRLTDEQWQILYLLSGANYDHRCHVDVLIDLYRAEVSARGPFRSPHRPAERRQHLQNLSRSIDKFQAELRTYLMPNKLAVSLQWDDDRLYEIIQEIGHLQSHVDKKFHRSIKTGPDSRFMINLVEGLADIWNLSTGLPVSMSKKPTERSGTWNALRFVIAASEIADPNLKLQQDRVANVLKTALARKARKVASKSES</sequence>
<dbReference type="Proteomes" id="UP001055057">
    <property type="component" value="Unassembled WGS sequence"/>
</dbReference>
<organism evidence="1 2">
    <name type="scientific">Methylobacterium trifolii</name>
    <dbReference type="NCBI Taxonomy" id="1003092"/>
    <lineage>
        <taxon>Bacteria</taxon>
        <taxon>Pseudomonadati</taxon>
        <taxon>Pseudomonadota</taxon>
        <taxon>Alphaproteobacteria</taxon>
        <taxon>Hyphomicrobiales</taxon>
        <taxon>Methylobacteriaceae</taxon>
        <taxon>Methylobacterium</taxon>
    </lineage>
</organism>
<proteinExistence type="predicted"/>
<reference evidence="1" key="2">
    <citation type="submission" date="2021-08" db="EMBL/GenBank/DDBJ databases">
        <authorList>
            <person name="Tani A."/>
            <person name="Ola A."/>
            <person name="Ogura Y."/>
            <person name="Katsura K."/>
            <person name="Hayashi T."/>
        </authorList>
    </citation>
    <scope>NUCLEOTIDE SEQUENCE</scope>
    <source>
        <strain evidence="1">DSM 23632</strain>
    </source>
</reference>
<evidence type="ECO:0008006" key="3">
    <source>
        <dbReference type="Google" id="ProtNLM"/>
    </source>
</evidence>
<keyword evidence="2" id="KW-1185">Reference proteome</keyword>
<reference evidence="1" key="1">
    <citation type="journal article" date="2021" name="Front. Microbiol.">
        <title>Comprehensive Comparative Genomics and Phenotyping of Methylobacterium Species.</title>
        <authorList>
            <person name="Alessa O."/>
            <person name="Ogura Y."/>
            <person name="Fujitani Y."/>
            <person name="Takami H."/>
            <person name="Hayashi T."/>
            <person name="Sahin N."/>
            <person name="Tani A."/>
        </authorList>
    </citation>
    <scope>NUCLEOTIDE SEQUENCE</scope>
    <source>
        <strain evidence="1">DSM 23632</strain>
    </source>
</reference>
<evidence type="ECO:0000313" key="2">
    <source>
        <dbReference type="Proteomes" id="UP001055057"/>
    </source>
</evidence>
<dbReference type="EMBL" id="BPRB01000123">
    <property type="protein sequence ID" value="GJE60285.1"/>
    <property type="molecule type" value="Genomic_DNA"/>
</dbReference>
<evidence type="ECO:0000313" key="1">
    <source>
        <dbReference type="EMBL" id="GJE60285.1"/>
    </source>
</evidence>
<gene>
    <name evidence="1" type="ORF">MPOCJGCO_2396</name>
</gene>
<name>A0ABQ4U2F0_9HYPH</name>
<accession>A0ABQ4U2F0</accession>